<dbReference type="PIRSF" id="PIRSF004749">
    <property type="entry name" value="Pep_def"/>
    <property type="match status" value="1"/>
</dbReference>
<dbReference type="Proteomes" id="UP000273154">
    <property type="component" value="Chromosome"/>
</dbReference>
<protein>
    <submittedName>
        <fullName evidence="2">Peptide deformylase</fullName>
    </submittedName>
</protein>
<reference evidence="3" key="1">
    <citation type="submission" date="2018-11" db="EMBL/GenBank/DDBJ databases">
        <title>Comparative genomics of Parolsenella catena and Libanicoccus massiliensis: Reclassification of Libanicoccus massiliensis as Parolsenella massiliensis comb. nov.</title>
        <authorList>
            <person name="Sakamoto M."/>
            <person name="Ikeyama N."/>
            <person name="Murakami T."/>
            <person name="Mori H."/>
            <person name="Yuki M."/>
            <person name="Ohkuma M."/>
        </authorList>
    </citation>
    <scope>NUCLEOTIDE SEQUENCE [LARGE SCALE GENOMIC DNA]</scope>
    <source>
        <strain evidence="3">JCM 31932</strain>
    </source>
</reference>
<dbReference type="EMBL" id="AP019367">
    <property type="protein sequence ID" value="BBH50810.1"/>
    <property type="molecule type" value="Genomic_DNA"/>
</dbReference>
<dbReference type="GeneID" id="88849541"/>
<dbReference type="PANTHER" id="PTHR10458">
    <property type="entry name" value="PEPTIDE DEFORMYLASE"/>
    <property type="match status" value="1"/>
</dbReference>
<evidence type="ECO:0000313" key="3">
    <source>
        <dbReference type="Proteomes" id="UP000273154"/>
    </source>
</evidence>
<dbReference type="InterPro" id="IPR023635">
    <property type="entry name" value="Peptide_deformylase"/>
</dbReference>
<dbReference type="PRINTS" id="PR01576">
    <property type="entry name" value="PDEFORMYLASE"/>
</dbReference>
<comment type="similarity">
    <text evidence="1">Belongs to the polypeptide deformylase family.</text>
</comment>
<dbReference type="OrthoDB" id="9804313at2"/>
<dbReference type="InterPro" id="IPR036821">
    <property type="entry name" value="Peptide_deformylase_sf"/>
</dbReference>
<dbReference type="PANTHER" id="PTHR10458:SF22">
    <property type="entry name" value="PEPTIDE DEFORMYLASE"/>
    <property type="match status" value="1"/>
</dbReference>
<evidence type="ECO:0000313" key="2">
    <source>
        <dbReference type="EMBL" id="BBH50810.1"/>
    </source>
</evidence>
<dbReference type="SUPFAM" id="SSF56420">
    <property type="entry name" value="Peptide deformylase"/>
    <property type="match status" value="1"/>
</dbReference>
<organism evidence="2 3">
    <name type="scientific">Parolsenella catena</name>
    <dbReference type="NCBI Taxonomy" id="2003188"/>
    <lineage>
        <taxon>Bacteria</taxon>
        <taxon>Bacillati</taxon>
        <taxon>Actinomycetota</taxon>
        <taxon>Coriobacteriia</taxon>
        <taxon>Coriobacteriales</taxon>
        <taxon>Atopobiaceae</taxon>
        <taxon>Parolsenella</taxon>
    </lineage>
</organism>
<dbReference type="AlphaFoldDB" id="A0A3G9KAE0"/>
<gene>
    <name evidence="2" type="primary">def_2</name>
    <name evidence="2" type="ORF">Pcatena_13970</name>
</gene>
<keyword evidence="3" id="KW-1185">Reference proteome</keyword>
<evidence type="ECO:0000256" key="1">
    <source>
        <dbReference type="ARBA" id="ARBA00010759"/>
    </source>
</evidence>
<dbReference type="Gene3D" id="3.90.45.10">
    <property type="entry name" value="Peptide deformylase"/>
    <property type="match status" value="1"/>
</dbReference>
<name>A0A3G9KAE0_9ACTN</name>
<dbReference type="RefSeq" id="WP_126422935.1">
    <property type="nucleotide sequence ID" value="NZ_AP019367.1"/>
</dbReference>
<sequence length="138" mass="15018">MVKDIVKDEEFLSKPAEPATVEDAEVAQDLIDTMGATENCAGLAANQIGSTKAIIAFEGAKGPQVMFNPKIVASMAPYKATEGCLSLDRDTEVRRFQLVRVKFDALVNGKFEARTRKYSGWVAEVVQHCVDHCAGKLV</sequence>
<dbReference type="Pfam" id="PF01327">
    <property type="entry name" value="Pep_deformylase"/>
    <property type="match status" value="1"/>
</dbReference>
<dbReference type="GO" id="GO:0042586">
    <property type="term" value="F:peptide deformylase activity"/>
    <property type="evidence" value="ECO:0007669"/>
    <property type="project" value="InterPro"/>
</dbReference>
<dbReference type="KEGG" id="pcat:Pcatena_13970"/>
<accession>A0A3G9KAE0</accession>
<proteinExistence type="inferred from homology"/>